<protein>
    <recommendedName>
        <fullName evidence="6">Clathrin light chain</fullName>
    </recommendedName>
</protein>
<dbReference type="Pfam" id="PF01086">
    <property type="entry name" value="Clathrin_lg_ch"/>
    <property type="match status" value="1"/>
</dbReference>
<feature type="region of interest" description="Disordered" evidence="7">
    <location>
        <begin position="158"/>
        <end position="228"/>
    </location>
</feature>
<dbReference type="Proteomes" id="UP001175271">
    <property type="component" value="Unassembled WGS sequence"/>
</dbReference>
<evidence type="ECO:0000256" key="5">
    <source>
        <dbReference type="ARBA" id="ARBA00023329"/>
    </source>
</evidence>
<dbReference type="GO" id="GO:0030132">
    <property type="term" value="C:clathrin coat of coated pit"/>
    <property type="evidence" value="ECO:0007669"/>
    <property type="project" value="InterPro"/>
</dbReference>
<dbReference type="AlphaFoldDB" id="A0AA39LP62"/>
<evidence type="ECO:0000313" key="9">
    <source>
        <dbReference type="Proteomes" id="UP001175271"/>
    </source>
</evidence>
<proteinExistence type="inferred from homology"/>
<keyword evidence="3 6" id="KW-0472">Membrane</keyword>
<dbReference type="GO" id="GO:0030672">
    <property type="term" value="C:synaptic vesicle membrane"/>
    <property type="evidence" value="ECO:0007669"/>
    <property type="project" value="TreeGrafter"/>
</dbReference>
<evidence type="ECO:0000256" key="1">
    <source>
        <dbReference type="ARBA" id="ARBA00004180"/>
    </source>
</evidence>
<evidence type="ECO:0000256" key="4">
    <source>
        <dbReference type="ARBA" id="ARBA00023176"/>
    </source>
</evidence>
<organism evidence="8 9">
    <name type="scientific">Steinernema hermaphroditum</name>
    <dbReference type="NCBI Taxonomy" id="289476"/>
    <lineage>
        <taxon>Eukaryota</taxon>
        <taxon>Metazoa</taxon>
        <taxon>Ecdysozoa</taxon>
        <taxon>Nematoda</taxon>
        <taxon>Chromadorea</taxon>
        <taxon>Rhabditida</taxon>
        <taxon>Tylenchina</taxon>
        <taxon>Panagrolaimomorpha</taxon>
        <taxon>Strongyloidoidea</taxon>
        <taxon>Steinernematidae</taxon>
        <taxon>Steinernema</taxon>
    </lineage>
</organism>
<dbReference type="GO" id="GO:0099631">
    <property type="term" value="C:postsynaptic endocytic zone cytoplasmic component"/>
    <property type="evidence" value="ECO:0007669"/>
    <property type="project" value="TreeGrafter"/>
</dbReference>
<evidence type="ECO:0000256" key="7">
    <source>
        <dbReference type="SAM" id="MobiDB-lite"/>
    </source>
</evidence>
<dbReference type="GO" id="GO:0005198">
    <property type="term" value="F:structural molecule activity"/>
    <property type="evidence" value="ECO:0007669"/>
    <property type="project" value="InterPro"/>
</dbReference>
<comment type="similarity">
    <text evidence="2 6">Belongs to the clathrin light chain family.</text>
</comment>
<dbReference type="EMBL" id="JAUCMV010000004">
    <property type="protein sequence ID" value="KAK0404956.1"/>
    <property type="molecule type" value="Genomic_DNA"/>
</dbReference>
<dbReference type="GO" id="GO:0030130">
    <property type="term" value="C:clathrin coat of trans-Golgi network vesicle"/>
    <property type="evidence" value="ECO:0007669"/>
    <property type="project" value="InterPro"/>
</dbReference>
<gene>
    <name evidence="8" type="ORF">QR680_017720</name>
</gene>
<dbReference type="GO" id="GO:0072583">
    <property type="term" value="P:clathrin-dependent endocytosis"/>
    <property type="evidence" value="ECO:0007669"/>
    <property type="project" value="TreeGrafter"/>
</dbReference>
<accession>A0AA39LP62</accession>
<name>A0AA39LP62_9BILA</name>
<feature type="compositionally biased region" description="Basic and acidic residues" evidence="7">
    <location>
        <begin position="158"/>
        <end position="173"/>
    </location>
</feature>
<sequence>MADPVADFLAREQDALADLEDESPPTSGADSIGEAPQQAGPGAEFADFNALATGGDSGVDLSALDPASVNIVNGNSSPPTVGLGSFNAPSMPVSNGGSSASLQALSSLPRVEAESIIKWREEQAELLARKDEEEKTKIAEWREQAKKELEEWNKNREETLKKTKQANREHQEKILNGQTNGEGEESANWGEVNRMCEFGAKGNKNTKDTSRLRASYQKMADEEKKGQN</sequence>
<evidence type="ECO:0000256" key="2">
    <source>
        <dbReference type="ARBA" id="ARBA00005263"/>
    </source>
</evidence>
<dbReference type="GO" id="GO:0032050">
    <property type="term" value="F:clathrin heavy chain binding"/>
    <property type="evidence" value="ECO:0007669"/>
    <property type="project" value="TreeGrafter"/>
</dbReference>
<dbReference type="PANTHER" id="PTHR10639">
    <property type="entry name" value="CLATHRIN LIGHT CHAIN"/>
    <property type="match status" value="1"/>
</dbReference>
<feature type="region of interest" description="Disordered" evidence="7">
    <location>
        <begin position="13"/>
        <end position="42"/>
    </location>
</feature>
<evidence type="ECO:0000256" key="3">
    <source>
        <dbReference type="ARBA" id="ARBA00023136"/>
    </source>
</evidence>
<keyword evidence="4 6" id="KW-0168">Coated pit</keyword>
<evidence type="ECO:0000313" key="8">
    <source>
        <dbReference type="EMBL" id="KAK0404956.1"/>
    </source>
</evidence>
<evidence type="ECO:0000256" key="6">
    <source>
        <dbReference type="RuleBase" id="RU363137"/>
    </source>
</evidence>
<reference evidence="8" key="1">
    <citation type="submission" date="2023-06" db="EMBL/GenBank/DDBJ databases">
        <title>Genomic analysis of the entomopathogenic nematode Steinernema hermaphroditum.</title>
        <authorList>
            <person name="Schwarz E.M."/>
            <person name="Heppert J.K."/>
            <person name="Baniya A."/>
            <person name="Schwartz H.T."/>
            <person name="Tan C.-H."/>
            <person name="Antoshechkin I."/>
            <person name="Sternberg P.W."/>
            <person name="Goodrich-Blair H."/>
            <person name="Dillman A.R."/>
        </authorList>
    </citation>
    <scope>NUCLEOTIDE SEQUENCE</scope>
    <source>
        <strain evidence="8">PS9179</strain>
        <tissue evidence="8">Whole animal</tissue>
    </source>
</reference>
<dbReference type="GO" id="GO:0006886">
    <property type="term" value="P:intracellular protein transport"/>
    <property type="evidence" value="ECO:0007669"/>
    <property type="project" value="InterPro"/>
</dbReference>
<dbReference type="InterPro" id="IPR000996">
    <property type="entry name" value="Clathrin_L-chain"/>
</dbReference>
<keyword evidence="5 6" id="KW-0968">Cytoplasmic vesicle</keyword>
<comment type="subcellular location">
    <subcellularLocation>
        <location evidence="1 6">Cytoplasmic vesicle membrane</location>
        <topology evidence="1 6">Peripheral membrane protein</topology>
        <orientation evidence="1 6">Cytoplasmic side</orientation>
    </subcellularLocation>
    <subcellularLocation>
        <location evidence="6">Membrane</location>
        <location evidence="6">Coated pit</location>
        <topology evidence="6">Peripheral membrane protein</topology>
        <orientation evidence="6">Cytoplasmic side</orientation>
    </subcellularLocation>
    <text evidence="6">Cytoplasmic face of coated pits and vesicles.</text>
</comment>
<comment type="function">
    <text evidence="6">Clathrin is the major protein of the polyhedral coat of coated pits and vesicles.</text>
</comment>
<feature type="region of interest" description="Disordered" evidence="7">
    <location>
        <begin position="73"/>
        <end position="101"/>
    </location>
</feature>
<keyword evidence="9" id="KW-1185">Reference proteome</keyword>
<comment type="caution">
    <text evidence="8">The sequence shown here is derived from an EMBL/GenBank/DDBJ whole genome shotgun (WGS) entry which is preliminary data.</text>
</comment>
<feature type="compositionally biased region" description="Basic and acidic residues" evidence="7">
    <location>
        <begin position="219"/>
        <end position="228"/>
    </location>
</feature>
<dbReference type="PANTHER" id="PTHR10639:SF7">
    <property type="entry name" value="CLATHRIN LIGHT CHAIN"/>
    <property type="match status" value="1"/>
</dbReference>